<dbReference type="InterPro" id="IPR037120">
    <property type="entry name" value="Haem_peroxidase_sf_animal"/>
</dbReference>
<dbReference type="GO" id="GO:0006979">
    <property type="term" value="P:response to oxidative stress"/>
    <property type="evidence" value="ECO:0007669"/>
    <property type="project" value="InterPro"/>
</dbReference>
<dbReference type="PRINTS" id="PR00457">
    <property type="entry name" value="ANPEROXIDASE"/>
</dbReference>
<dbReference type="CDD" id="cd09823">
    <property type="entry name" value="peroxinectin_like"/>
    <property type="match status" value="2"/>
</dbReference>
<dbReference type="PROSITE" id="PS50292">
    <property type="entry name" value="PEROXIDASE_3"/>
    <property type="match status" value="2"/>
</dbReference>
<keyword evidence="3" id="KW-0560">Oxidoreductase</keyword>
<dbReference type="Pfam" id="PF03098">
    <property type="entry name" value="An_peroxidase"/>
    <property type="match status" value="3"/>
</dbReference>
<gene>
    <name evidence="5" type="ORF">CTOB1V02_LOCUS745</name>
</gene>
<dbReference type="InterPro" id="IPR010255">
    <property type="entry name" value="Haem_peroxidase_sf"/>
</dbReference>
<dbReference type="SUPFAM" id="SSF48113">
    <property type="entry name" value="Heme-dependent peroxidases"/>
    <property type="match status" value="2"/>
</dbReference>
<proteinExistence type="predicted"/>
<protein>
    <submittedName>
        <fullName evidence="5">Uncharacterized protein</fullName>
    </submittedName>
</protein>
<dbReference type="GO" id="GO:0005576">
    <property type="term" value="C:extracellular region"/>
    <property type="evidence" value="ECO:0007669"/>
    <property type="project" value="UniProtKB-SubCell"/>
</dbReference>
<keyword evidence="3" id="KW-0575">Peroxidase</keyword>
<keyword evidence="2" id="KW-0964">Secreted</keyword>
<sequence>MAGPSWLLPVTVMCAVCCLCSYAGFPEVIDNQLTYSRHRTPLIRPLTNDRGGPWGVEFSDGAQGGARVKRQVTQHINPPIQISPLPRGPVVRMPPISFREVGAAVTAATISVDRRFQETEPKIVKSGVRQIPKSPAWFMAASAKTKVVAKNISRIALISEEATKIIAEEYKLTKQQITYGLPTADVRETILGEACPVQVDFPCQPRKYRAYNGYCNNVQNPRWGNANTRYLRFLPPNYADGVSTPRQADTGDFLASARDVSLVLHRDVDQPHPHMTALSAIWSEFLTHDITHTPHMAGFLGQRLRCCGIKFEFFHPECYPIRIPDNDPVYSKINERCQEYTRSGNAPRTGCTLGPREQLNQVTSFLDGSVIYGSSKEEVAELRTNKGGLLRVQSGPAGDLPPADENDFDCRNHTQLKCFKSGDVRSNEHLGLASMHTLWLREHNRIAKILSVVNPHWGDEQLFQEARRVVAAQLQHITYNEFLPSILGLDVVSRYGLQPQRAGFFTGYDININPGIANSVATAALRFVTSLMLDKVPFLYQDGSKEEKAVGQSFFAPFDLYEPGKLEALLRGLLDTRAQTEDPFISSSMTNHLFFDPVTGIGLDLAAQIIQQGRDHGLEGYNAWREFCGRPRARTFDDLKDVMSLDSLRALQSTYADVNDIDLFSGGLAEVPNRGALVGPTFGCLLGRQFHYLRRGDRYWYENDVPPSSFTKEQLYEIRKTSLARVICDNSDVELVQPHVFIQHDPFLNAPMACNGPTIGSVNLKKWGQISPNFIVPGEVLLNSVQRAKRDIGEMKEQELEKAPAGQVDPKSPIGSQFGFLRPKRQALDISESSFLLQFASKRFVNNLINDPQKPIKDLEGGSKAPKDLQELMSVLPNIDVTDVMDIPQVFKCDEQTLPCDHTSQFPTLTGWCNNLLVPEYGKSMRAFARLIRPRYEDGLSEPRSKSVTGQPLPTPRAVSLSIHDDVAAPHVRYTLLTMQFAQFLDHDITFTPVNKGPGDTILNCRRCDSAQLVHPECLPIQLPPQDPYYPRINQTSGLPFCIPFTRSLPGQLTLGYREQLNQVTAFVDASAVYGSDLCEARALRSFRGGRLATQPHPAGQKELMPVSTEGDEECRSPRGHCFHAGDGRNSEQPGLAAIHTVFVREHNRMADQLASLNSHWDFFFNPDKLYEPDMIDELMRGFTTIEMENLDNHVTEEVTNHLFEDRRIPFSGMDLPALNIQRARDHGIAPYNEYRALCNLTRAKDFSDLSREVSQSMIQRLRSLYAHVDDIDLFPGGLSETPLHGGLVGPTFGCILGVQFRNLMRCDRFWYENGDPLTRFTEAQLNEIRQITFGKLICQNSDAISLIQRSVFDLPDPFLNPRVPCTTLPGIDLGHWKEFTTCSIGDVRIGVGQADRISPCVMCTCTKEGPICQSLKIDNCFLLAKSFTPQDILKDHVCKVQCAFAFRAIPKVRS</sequence>
<comment type="subcellular location">
    <subcellularLocation>
        <location evidence="1">Secreted</location>
    </subcellularLocation>
</comment>
<evidence type="ECO:0000256" key="4">
    <source>
        <dbReference type="ARBA" id="ARBA00022729"/>
    </source>
</evidence>
<dbReference type="FunFam" id="1.10.640.10:FF:000003">
    <property type="entry name" value="chorion peroxidase"/>
    <property type="match status" value="1"/>
</dbReference>
<organism evidence="5">
    <name type="scientific">Cyprideis torosa</name>
    <dbReference type="NCBI Taxonomy" id="163714"/>
    <lineage>
        <taxon>Eukaryota</taxon>
        <taxon>Metazoa</taxon>
        <taxon>Ecdysozoa</taxon>
        <taxon>Arthropoda</taxon>
        <taxon>Crustacea</taxon>
        <taxon>Oligostraca</taxon>
        <taxon>Ostracoda</taxon>
        <taxon>Podocopa</taxon>
        <taxon>Podocopida</taxon>
        <taxon>Cytherocopina</taxon>
        <taxon>Cytheroidea</taxon>
        <taxon>Cytherideidae</taxon>
        <taxon>Cyprideis</taxon>
    </lineage>
</organism>
<evidence type="ECO:0000256" key="3">
    <source>
        <dbReference type="ARBA" id="ARBA00022559"/>
    </source>
</evidence>
<dbReference type="PANTHER" id="PTHR11475:SF134">
    <property type="entry name" value="LD42267P"/>
    <property type="match status" value="1"/>
</dbReference>
<name>A0A7R8W1W1_9CRUS</name>
<evidence type="ECO:0000256" key="1">
    <source>
        <dbReference type="ARBA" id="ARBA00004613"/>
    </source>
</evidence>
<dbReference type="InterPro" id="IPR019791">
    <property type="entry name" value="Haem_peroxidase_animal"/>
</dbReference>
<dbReference type="GO" id="GO:0020037">
    <property type="term" value="F:heme binding"/>
    <property type="evidence" value="ECO:0007669"/>
    <property type="project" value="InterPro"/>
</dbReference>
<dbReference type="GO" id="GO:0004601">
    <property type="term" value="F:peroxidase activity"/>
    <property type="evidence" value="ECO:0007669"/>
    <property type="project" value="UniProtKB-KW"/>
</dbReference>
<dbReference type="OrthoDB" id="823504at2759"/>
<keyword evidence="4" id="KW-0732">Signal</keyword>
<evidence type="ECO:0000313" key="5">
    <source>
        <dbReference type="EMBL" id="CAD7222746.1"/>
    </source>
</evidence>
<dbReference type="Gene3D" id="1.10.640.10">
    <property type="entry name" value="Haem peroxidase domain superfamily, animal type"/>
    <property type="match status" value="3"/>
</dbReference>
<reference evidence="5" key="1">
    <citation type="submission" date="2020-11" db="EMBL/GenBank/DDBJ databases">
        <authorList>
            <person name="Tran Van P."/>
        </authorList>
    </citation>
    <scope>NUCLEOTIDE SEQUENCE</scope>
</reference>
<accession>A0A7R8W1W1</accession>
<dbReference type="PANTHER" id="PTHR11475">
    <property type="entry name" value="OXIDASE/PEROXIDASE"/>
    <property type="match status" value="1"/>
</dbReference>
<evidence type="ECO:0000256" key="2">
    <source>
        <dbReference type="ARBA" id="ARBA00022525"/>
    </source>
</evidence>
<dbReference type="EMBL" id="OB660100">
    <property type="protein sequence ID" value="CAD7222746.1"/>
    <property type="molecule type" value="Genomic_DNA"/>
</dbReference>